<protein>
    <submittedName>
        <fullName evidence="2">Uncharacterized protein</fullName>
    </submittedName>
</protein>
<evidence type="ECO:0000313" key="2">
    <source>
        <dbReference type="EMBL" id="GKV21509.1"/>
    </source>
</evidence>
<accession>A0AAV5KAH8</accession>
<keyword evidence="3" id="KW-1185">Reference proteome</keyword>
<evidence type="ECO:0000313" key="3">
    <source>
        <dbReference type="Proteomes" id="UP001054252"/>
    </source>
</evidence>
<dbReference type="EMBL" id="BPVZ01000057">
    <property type="protein sequence ID" value="GKV21509.1"/>
    <property type="molecule type" value="Genomic_DNA"/>
</dbReference>
<name>A0AAV5KAH8_9ROSI</name>
<gene>
    <name evidence="2" type="ORF">SLEP1_g31483</name>
</gene>
<organism evidence="2 3">
    <name type="scientific">Rubroshorea leprosula</name>
    <dbReference type="NCBI Taxonomy" id="152421"/>
    <lineage>
        <taxon>Eukaryota</taxon>
        <taxon>Viridiplantae</taxon>
        <taxon>Streptophyta</taxon>
        <taxon>Embryophyta</taxon>
        <taxon>Tracheophyta</taxon>
        <taxon>Spermatophyta</taxon>
        <taxon>Magnoliopsida</taxon>
        <taxon>eudicotyledons</taxon>
        <taxon>Gunneridae</taxon>
        <taxon>Pentapetalae</taxon>
        <taxon>rosids</taxon>
        <taxon>malvids</taxon>
        <taxon>Malvales</taxon>
        <taxon>Dipterocarpaceae</taxon>
        <taxon>Rubroshorea</taxon>
    </lineage>
</organism>
<comment type="caution">
    <text evidence="2">The sequence shown here is derived from an EMBL/GenBank/DDBJ whole genome shotgun (WGS) entry which is preliminary data.</text>
</comment>
<reference evidence="2 3" key="1">
    <citation type="journal article" date="2021" name="Commun. Biol.">
        <title>The genome of Shorea leprosula (Dipterocarpaceae) highlights the ecological relevance of drought in aseasonal tropical rainforests.</title>
        <authorList>
            <person name="Ng K.K.S."/>
            <person name="Kobayashi M.J."/>
            <person name="Fawcett J.A."/>
            <person name="Hatakeyama M."/>
            <person name="Paape T."/>
            <person name="Ng C.H."/>
            <person name="Ang C.C."/>
            <person name="Tnah L.H."/>
            <person name="Lee C.T."/>
            <person name="Nishiyama T."/>
            <person name="Sese J."/>
            <person name="O'Brien M.J."/>
            <person name="Copetti D."/>
            <person name="Mohd Noor M.I."/>
            <person name="Ong R.C."/>
            <person name="Putra M."/>
            <person name="Sireger I.Z."/>
            <person name="Indrioko S."/>
            <person name="Kosugi Y."/>
            <person name="Izuno A."/>
            <person name="Isagi Y."/>
            <person name="Lee S.L."/>
            <person name="Shimizu K.K."/>
        </authorList>
    </citation>
    <scope>NUCLEOTIDE SEQUENCE [LARGE SCALE GENOMIC DNA]</scope>
    <source>
        <strain evidence="2">214</strain>
    </source>
</reference>
<feature type="region of interest" description="Disordered" evidence="1">
    <location>
        <begin position="1"/>
        <end position="28"/>
    </location>
</feature>
<dbReference type="Proteomes" id="UP001054252">
    <property type="component" value="Unassembled WGS sequence"/>
</dbReference>
<evidence type="ECO:0000256" key="1">
    <source>
        <dbReference type="SAM" id="MobiDB-lite"/>
    </source>
</evidence>
<dbReference type="AlphaFoldDB" id="A0AAV5KAH8"/>
<proteinExistence type="predicted"/>
<sequence length="93" mass="9898">MQIGGLTPAKSSSELDKVQVPSPHIKPEVTVGPKASALALFTLFHTNNISCQHTSMAKYGSNLKDFKLIYPSGTGTAHLVNSLHSPEGTKLPK</sequence>